<dbReference type="RefSeq" id="WP_344930591.1">
    <property type="nucleotide sequence ID" value="NZ_BAABCW010000027.1"/>
</dbReference>
<gene>
    <name evidence="1" type="ORF">GCM10022393_40450</name>
</gene>
<name>A0ABP6UWT3_9FLAO</name>
<organism evidence="1 2">
    <name type="scientific">Aquimarina addita</name>
    <dbReference type="NCBI Taxonomy" id="870485"/>
    <lineage>
        <taxon>Bacteria</taxon>
        <taxon>Pseudomonadati</taxon>
        <taxon>Bacteroidota</taxon>
        <taxon>Flavobacteriia</taxon>
        <taxon>Flavobacteriales</taxon>
        <taxon>Flavobacteriaceae</taxon>
        <taxon>Aquimarina</taxon>
    </lineage>
</organism>
<accession>A0ABP6UWT3</accession>
<comment type="caution">
    <text evidence="1">The sequence shown here is derived from an EMBL/GenBank/DDBJ whole genome shotgun (WGS) entry which is preliminary data.</text>
</comment>
<evidence type="ECO:0000313" key="1">
    <source>
        <dbReference type="EMBL" id="GAA3521899.1"/>
    </source>
</evidence>
<dbReference type="Proteomes" id="UP001500459">
    <property type="component" value="Unassembled WGS sequence"/>
</dbReference>
<keyword evidence="2" id="KW-1185">Reference proteome</keyword>
<protein>
    <submittedName>
        <fullName evidence="1">Uncharacterized protein</fullName>
    </submittedName>
</protein>
<reference evidence="2" key="1">
    <citation type="journal article" date="2019" name="Int. J. Syst. Evol. Microbiol.">
        <title>The Global Catalogue of Microorganisms (GCM) 10K type strain sequencing project: providing services to taxonomists for standard genome sequencing and annotation.</title>
        <authorList>
            <consortium name="The Broad Institute Genomics Platform"/>
            <consortium name="The Broad Institute Genome Sequencing Center for Infectious Disease"/>
            <person name="Wu L."/>
            <person name="Ma J."/>
        </authorList>
    </citation>
    <scope>NUCLEOTIDE SEQUENCE [LARGE SCALE GENOMIC DNA]</scope>
    <source>
        <strain evidence="2">JCM 17106</strain>
    </source>
</reference>
<evidence type="ECO:0000313" key="2">
    <source>
        <dbReference type="Proteomes" id="UP001500459"/>
    </source>
</evidence>
<proteinExistence type="predicted"/>
<dbReference type="EMBL" id="BAABCW010000027">
    <property type="protein sequence ID" value="GAA3521899.1"/>
    <property type="molecule type" value="Genomic_DNA"/>
</dbReference>
<sequence length="95" mass="10952">MTQNLSILSIEKEQIKFLKFPKKDVLHTRKDQINRILDLQRALALGNLERQKVRITFVDAKGLKIVETTIWGITDKEVILKSATIIPLERIISIT</sequence>